<dbReference type="InterPro" id="IPR035472">
    <property type="entry name" value="RpiR-like_SIS"/>
</dbReference>
<dbReference type="PANTHER" id="PTHR30514">
    <property type="entry name" value="GLUCOKINASE"/>
    <property type="match status" value="1"/>
</dbReference>
<dbReference type="Pfam" id="PF01380">
    <property type="entry name" value="SIS"/>
    <property type="match status" value="1"/>
</dbReference>
<evidence type="ECO:0000259" key="5">
    <source>
        <dbReference type="PROSITE" id="PS51464"/>
    </source>
</evidence>
<protein>
    <submittedName>
        <fullName evidence="6">MurR/RpiR family transcriptional regulator</fullName>
    </submittedName>
</protein>
<dbReference type="AlphaFoldDB" id="A0A9D1ABW6"/>
<gene>
    <name evidence="6" type="ORF">IAB31_07230</name>
</gene>
<dbReference type="GO" id="GO:0003700">
    <property type="term" value="F:DNA-binding transcription factor activity"/>
    <property type="evidence" value="ECO:0007669"/>
    <property type="project" value="InterPro"/>
</dbReference>
<proteinExistence type="predicted"/>
<evidence type="ECO:0000313" key="6">
    <source>
        <dbReference type="EMBL" id="HIR13698.1"/>
    </source>
</evidence>
<dbReference type="Pfam" id="PF01418">
    <property type="entry name" value="HTH_6"/>
    <property type="match status" value="1"/>
</dbReference>
<reference evidence="6" key="1">
    <citation type="submission" date="2020-10" db="EMBL/GenBank/DDBJ databases">
        <authorList>
            <person name="Gilroy R."/>
        </authorList>
    </citation>
    <scope>NUCLEOTIDE SEQUENCE</scope>
    <source>
        <strain evidence="6">ChiSjej4B22-8148</strain>
    </source>
</reference>
<dbReference type="InterPro" id="IPR036388">
    <property type="entry name" value="WH-like_DNA-bd_sf"/>
</dbReference>
<keyword evidence="3" id="KW-0804">Transcription</keyword>
<dbReference type="PANTHER" id="PTHR30514:SF1">
    <property type="entry name" value="HTH-TYPE TRANSCRIPTIONAL REGULATOR HEXR-RELATED"/>
    <property type="match status" value="1"/>
</dbReference>
<evidence type="ECO:0000256" key="2">
    <source>
        <dbReference type="ARBA" id="ARBA00023125"/>
    </source>
</evidence>
<feature type="domain" description="HTH rpiR-type" evidence="4">
    <location>
        <begin position="14"/>
        <end position="90"/>
    </location>
</feature>
<dbReference type="InterPro" id="IPR009057">
    <property type="entry name" value="Homeodomain-like_sf"/>
</dbReference>
<evidence type="ECO:0000259" key="4">
    <source>
        <dbReference type="PROSITE" id="PS51071"/>
    </source>
</evidence>
<dbReference type="Gene3D" id="3.40.50.10490">
    <property type="entry name" value="Glucose-6-phosphate isomerase like protein, domain 1"/>
    <property type="match status" value="1"/>
</dbReference>
<dbReference type="EMBL" id="DVGK01000081">
    <property type="protein sequence ID" value="HIR13698.1"/>
    <property type="molecule type" value="Genomic_DNA"/>
</dbReference>
<dbReference type="InterPro" id="IPR000281">
    <property type="entry name" value="HTH_RpiR"/>
</dbReference>
<evidence type="ECO:0000256" key="1">
    <source>
        <dbReference type="ARBA" id="ARBA00023015"/>
    </source>
</evidence>
<dbReference type="GO" id="GO:0097367">
    <property type="term" value="F:carbohydrate derivative binding"/>
    <property type="evidence" value="ECO:0007669"/>
    <property type="project" value="InterPro"/>
</dbReference>
<dbReference type="GO" id="GO:1901135">
    <property type="term" value="P:carbohydrate derivative metabolic process"/>
    <property type="evidence" value="ECO:0007669"/>
    <property type="project" value="InterPro"/>
</dbReference>
<dbReference type="Proteomes" id="UP000886757">
    <property type="component" value="Unassembled WGS sequence"/>
</dbReference>
<evidence type="ECO:0000313" key="7">
    <source>
        <dbReference type="Proteomes" id="UP000886757"/>
    </source>
</evidence>
<dbReference type="PROSITE" id="PS51071">
    <property type="entry name" value="HTH_RPIR"/>
    <property type="match status" value="1"/>
</dbReference>
<dbReference type="PROSITE" id="PS51464">
    <property type="entry name" value="SIS"/>
    <property type="match status" value="1"/>
</dbReference>
<dbReference type="InterPro" id="IPR001347">
    <property type="entry name" value="SIS_dom"/>
</dbReference>
<dbReference type="SUPFAM" id="SSF46689">
    <property type="entry name" value="Homeodomain-like"/>
    <property type="match status" value="1"/>
</dbReference>
<dbReference type="Gene3D" id="1.10.10.10">
    <property type="entry name" value="Winged helix-like DNA-binding domain superfamily/Winged helix DNA-binding domain"/>
    <property type="match status" value="1"/>
</dbReference>
<organism evidence="6 7">
    <name type="scientific">Candidatus Choladousia intestinavium</name>
    <dbReference type="NCBI Taxonomy" id="2840727"/>
    <lineage>
        <taxon>Bacteria</taxon>
        <taxon>Bacillati</taxon>
        <taxon>Bacillota</taxon>
        <taxon>Clostridia</taxon>
        <taxon>Lachnospirales</taxon>
        <taxon>Lachnospiraceae</taxon>
        <taxon>Lachnospiraceae incertae sedis</taxon>
        <taxon>Candidatus Choladousia</taxon>
    </lineage>
</organism>
<evidence type="ECO:0000256" key="3">
    <source>
        <dbReference type="ARBA" id="ARBA00023163"/>
    </source>
</evidence>
<dbReference type="InterPro" id="IPR046348">
    <property type="entry name" value="SIS_dom_sf"/>
</dbReference>
<feature type="domain" description="SIS" evidence="5">
    <location>
        <begin position="136"/>
        <end position="277"/>
    </location>
</feature>
<dbReference type="GO" id="GO:0003677">
    <property type="term" value="F:DNA binding"/>
    <property type="evidence" value="ECO:0007669"/>
    <property type="project" value="UniProtKB-KW"/>
</dbReference>
<dbReference type="SUPFAM" id="SSF53697">
    <property type="entry name" value="SIS domain"/>
    <property type="match status" value="1"/>
</dbReference>
<reference evidence="6" key="2">
    <citation type="journal article" date="2021" name="PeerJ">
        <title>Extensive microbial diversity within the chicken gut microbiome revealed by metagenomics and culture.</title>
        <authorList>
            <person name="Gilroy R."/>
            <person name="Ravi A."/>
            <person name="Getino M."/>
            <person name="Pursley I."/>
            <person name="Horton D.L."/>
            <person name="Alikhan N.F."/>
            <person name="Baker D."/>
            <person name="Gharbi K."/>
            <person name="Hall N."/>
            <person name="Watson M."/>
            <person name="Adriaenssens E.M."/>
            <person name="Foster-Nyarko E."/>
            <person name="Jarju S."/>
            <person name="Secka A."/>
            <person name="Antonio M."/>
            <person name="Oren A."/>
            <person name="Chaudhuri R.R."/>
            <person name="La Ragione R."/>
            <person name="Hildebrand F."/>
            <person name="Pallen M.J."/>
        </authorList>
    </citation>
    <scope>NUCLEOTIDE SEQUENCE</scope>
    <source>
        <strain evidence="6">ChiSjej4B22-8148</strain>
    </source>
</reference>
<keyword evidence="2" id="KW-0238">DNA-binding</keyword>
<dbReference type="CDD" id="cd05013">
    <property type="entry name" value="SIS_RpiR"/>
    <property type="match status" value="1"/>
</dbReference>
<name>A0A9D1ABW6_9FIRM</name>
<dbReference type="InterPro" id="IPR047640">
    <property type="entry name" value="RpiR-like"/>
</dbReference>
<comment type="caution">
    <text evidence="6">The sequence shown here is derived from an EMBL/GenBank/DDBJ whole genome shotgun (WGS) entry which is preliminary data.</text>
</comment>
<accession>A0A9D1ABW6</accession>
<sequence>MEKQEEKDAIFATSELVLNIKSRMQQMNPAQKKIAKFILENLDEVQGMPIGEMARRSQVSEATVSRFVKFLGCGSYRDFQTEMVKSNALKHEKIRGYSDVQNLDGGYQLCKKIFESNIQSLVDTLSIIDSEALEKTADLIVEKRKLCILAQGRSMVTATSIRQRLYRLGISCSCYSDPHEQAITASLLGEGDLVMGISTFGRSKNLLKNLRLASRNKAAVIGVSSYRGTPLEKISDIMLVASNNEEASFGFEPSCSTVSQMVMLDCLYIMITQRMKEEAQQCFLKSCDAIESERE</sequence>
<keyword evidence="1" id="KW-0805">Transcription regulation</keyword>